<dbReference type="Proteomes" id="UP000321079">
    <property type="component" value="Unassembled WGS sequence"/>
</dbReference>
<organism evidence="2 3">
    <name type="scientific">Gluconobacter kanchanaburiensis NBRC 103587</name>
    <dbReference type="NCBI Taxonomy" id="1307948"/>
    <lineage>
        <taxon>Bacteria</taxon>
        <taxon>Pseudomonadati</taxon>
        <taxon>Pseudomonadota</taxon>
        <taxon>Alphaproteobacteria</taxon>
        <taxon>Acetobacterales</taxon>
        <taxon>Acetobacteraceae</taxon>
        <taxon>Gluconobacter</taxon>
    </lineage>
</organism>
<dbReference type="InterPro" id="IPR025948">
    <property type="entry name" value="HTH-like_dom"/>
</dbReference>
<dbReference type="AlphaFoldDB" id="A0A511B5D4"/>
<dbReference type="RefSeq" id="WP_146858191.1">
    <property type="nucleotide sequence ID" value="NZ_BARK01000019.1"/>
</dbReference>
<accession>A0A511B5D4</accession>
<reference evidence="2 3" key="1">
    <citation type="submission" date="2019-07" db="EMBL/GenBank/DDBJ databases">
        <title>Whole genome shotgun sequence of Gluconobacter kanchanaburiensis NBRC 103587.</title>
        <authorList>
            <person name="Hosoyama A."/>
            <person name="Uohara A."/>
            <person name="Ohji S."/>
            <person name="Ichikawa N."/>
        </authorList>
    </citation>
    <scope>NUCLEOTIDE SEQUENCE [LARGE SCALE GENOMIC DNA]</scope>
    <source>
        <strain evidence="2 3">NBRC 103587</strain>
    </source>
</reference>
<evidence type="ECO:0000313" key="3">
    <source>
        <dbReference type="Proteomes" id="UP000321079"/>
    </source>
</evidence>
<proteinExistence type="predicted"/>
<protein>
    <recommendedName>
        <fullName evidence="1">HTH-like domain-containing protein</fullName>
    </recommendedName>
</protein>
<dbReference type="EMBL" id="BJVA01000001">
    <property type="protein sequence ID" value="GEK94923.1"/>
    <property type="molecule type" value="Genomic_DNA"/>
</dbReference>
<evidence type="ECO:0000259" key="1">
    <source>
        <dbReference type="Pfam" id="PF13276"/>
    </source>
</evidence>
<dbReference type="OrthoDB" id="7354005at2"/>
<gene>
    <name evidence="2" type="ORF">GKA01_01200</name>
</gene>
<sequence>MSPEVRAHADRLKARERRDTELKPKILQIFTKNFGVYGVRWVWHQLRWDNISAERCTVARLMRDLGLTVNDQGPNGYVHQVQITLDRGGSGSDYGMGHAVACGIRPGQRIVQIFFKTWALYQLRAAQGPGAITVKDLNGNNYVLTLLNATLRNPVSNAGSKNSSIIATFDIEANPQAGGGTFRIVRAPVDPKSLTFNQHDVTVGGQNVTP</sequence>
<keyword evidence="3" id="KW-1185">Reference proteome</keyword>
<comment type="caution">
    <text evidence="2">The sequence shown here is derived from an EMBL/GenBank/DDBJ whole genome shotgun (WGS) entry which is preliminary data.</text>
</comment>
<evidence type="ECO:0000313" key="2">
    <source>
        <dbReference type="EMBL" id="GEK94923.1"/>
    </source>
</evidence>
<feature type="domain" description="HTH-like" evidence="1">
    <location>
        <begin position="18"/>
        <end position="69"/>
    </location>
</feature>
<dbReference type="Pfam" id="PF13276">
    <property type="entry name" value="HTH_21"/>
    <property type="match status" value="1"/>
</dbReference>
<name>A0A511B5D4_9PROT</name>